<keyword evidence="1" id="KW-0472">Membrane</keyword>
<keyword evidence="3" id="KW-1185">Reference proteome</keyword>
<comment type="caution">
    <text evidence="2">The sequence shown here is derived from an EMBL/GenBank/DDBJ whole genome shotgun (WGS) entry which is preliminary data.</text>
</comment>
<gene>
    <name evidence="2" type="ORF">Q3982_07660</name>
</gene>
<dbReference type="Proteomes" id="UP001168575">
    <property type="component" value="Unassembled WGS sequence"/>
</dbReference>
<name>A0AA43U6N6_9ACTN</name>
<dbReference type="EMBL" id="JAUMVS010000204">
    <property type="protein sequence ID" value="MDO4842533.1"/>
    <property type="molecule type" value="Genomic_DNA"/>
</dbReference>
<proteinExistence type="predicted"/>
<keyword evidence="1" id="KW-1133">Transmembrane helix</keyword>
<evidence type="ECO:0000256" key="1">
    <source>
        <dbReference type="SAM" id="Phobius"/>
    </source>
</evidence>
<organism evidence="2 3">
    <name type="scientific">Phoenicibacter congonensis</name>
    <dbReference type="NCBI Taxonomy" id="1944646"/>
    <lineage>
        <taxon>Bacteria</taxon>
        <taxon>Bacillati</taxon>
        <taxon>Actinomycetota</taxon>
        <taxon>Coriobacteriia</taxon>
        <taxon>Eggerthellales</taxon>
        <taxon>Eggerthellaceae</taxon>
        <taxon>Phoenicibacter</taxon>
    </lineage>
</organism>
<keyword evidence="1" id="KW-0812">Transmembrane</keyword>
<sequence>MGKSTVRYAVLDGFVRAFALFLAVDLLTSVYAEERIDLYFGIAAVAVLVLPFLLGALSFKKSQRQLPIGKYMLLSGGVFVASALVFLLFNNLTVHLRLLPMRELSNADGLLILAVLGASLVLNLIGRA</sequence>
<reference evidence="2" key="1">
    <citation type="submission" date="2023-07" db="EMBL/GenBank/DDBJ databases">
        <title>Between Cages and Wild: Unraveling the Impact of Captivity on Animal Microbiomes and Antimicrobial Resistance.</title>
        <authorList>
            <person name="Schmartz G.P."/>
            <person name="Rehner J."/>
            <person name="Schuff M.J."/>
            <person name="Becker S.L."/>
            <person name="Kravczyk M."/>
            <person name="Gurevich A."/>
            <person name="Francke R."/>
            <person name="Mueller R."/>
            <person name="Keller V."/>
            <person name="Keller A."/>
        </authorList>
    </citation>
    <scope>NUCLEOTIDE SEQUENCE</scope>
    <source>
        <strain evidence="2">S12M_St_49</strain>
    </source>
</reference>
<evidence type="ECO:0000313" key="3">
    <source>
        <dbReference type="Proteomes" id="UP001168575"/>
    </source>
</evidence>
<feature type="transmembrane region" description="Helical" evidence="1">
    <location>
        <begin position="38"/>
        <end position="59"/>
    </location>
</feature>
<feature type="transmembrane region" description="Helical" evidence="1">
    <location>
        <begin position="71"/>
        <end position="89"/>
    </location>
</feature>
<protein>
    <submittedName>
        <fullName evidence="2">Uncharacterized protein</fullName>
    </submittedName>
</protein>
<feature type="transmembrane region" description="Helical" evidence="1">
    <location>
        <begin position="9"/>
        <end position="32"/>
    </location>
</feature>
<dbReference type="AlphaFoldDB" id="A0AA43U6N6"/>
<accession>A0AA43U6N6</accession>
<feature type="transmembrane region" description="Helical" evidence="1">
    <location>
        <begin position="109"/>
        <end position="126"/>
    </location>
</feature>
<feature type="non-terminal residue" evidence="2">
    <location>
        <position position="128"/>
    </location>
</feature>
<evidence type="ECO:0000313" key="2">
    <source>
        <dbReference type="EMBL" id="MDO4842533.1"/>
    </source>
</evidence>